<evidence type="ECO:0000256" key="6">
    <source>
        <dbReference type="ARBA" id="ARBA00022723"/>
    </source>
</evidence>
<dbReference type="Pfam" id="PF10294">
    <property type="entry name" value="Methyltransf_16"/>
    <property type="match status" value="1"/>
</dbReference>
<evidence type="ECO:0000256" key="12">
    <source>
        <dbReference type="ARBA" id="ARBA00033211"/>
    </source>
</evidence>
<gene>
    <name evidence="15" type="ORF">CCMP2556_LOCUS41228</name>
</gene>
<evidence type="ECO:0000256" key="5">
    <source>
        <dbReference type="ARBA" id="ARBA00022617"/>
    </source>
</evidence>
<dbReference type="InterPro" id="IPR009056">
    <property type="entry name" value="Cyt_c-like_dom"/>
</dbReference>
<dbReference type="InterPro" id="IPR008168">
    <property type="entry name" value="Cyt_C_IC"/>
</dbReference>
<evidence type="ECO:0000256" key="7">
    <source>
        <dbReference type="ARBA" id="ARBA00022982"/>
    </source>
</evidence>
<keyword evidence="4" id="KW-0813">Transport</keyword>
<dbReference type="InterPro" id="IPR029063">
    <property type="entry name" value="SAM-dependent_MTases_sf"/>
</dbReference>
<protein>
    <recommendedName>
        <fullName evidence="12">Cytochrome c-553</fullName>
    </recommendedName>
    <alternativeName>
        <fullName evidence="11">Cytochrome c553</fullName>
    </alternativeName>
    <alternativeName>
        <fullName evidence="10">Soluble cytochrome f</fullName>
    </alternativeName>
</protein>
<keyword evidence="6 13" id="KW-0479">Metal-binding</keyword>
<dbReference type="PANTHER" id="PTHR34688:SF2">
    <property type="entry name" value="CYTOCHROME C6, CHLOROPLASTIC"/>
    <property type="match status" value="1"/>
</dbReference>
<sequence>MSRVASIVSGAALVLFGAGCFVVPSMPRSAPEQGVRSVATESTKSFTATESSSWSPLAIGAAFGLLAAVVTAQPVLAADLENGEAVFQGNCTACHAGGNNSIVAEKKLKKDALVTYGKYDVGAIIKQVTNGNGSMPAFGDKLGPDDIEDVANYVYNKADKWRRPVDRGVRFMPRNGSRYKGLAALKVRHNECRGRPLGKQWAVQGTGQEAKKKEYDMCMDLKVNQKELMNASCDGNFSKFYNKVVADQQGRKTWGEGEGRLRGRRISDHRAVGSNAAWQQPCDSKQVTYRQSPPSELPLVHHPGLGDVDVEGEKVFWTISTPHLRGPVKRSGQIQLDGEMLQGRQIQVDEHVLEIYMAKRSADDLDPDDVGTHAMAFILLHLERSGCLKHRTLLDMGCGTGFLGLLAARGAGAKVVLSDRPGRSLELARLNGSAAGAGEVEVKALAWGSDLVDETEGAVYDVVLLSEVLYVAQPSCVPWSLDDADLLALAEMTKAKLSAEGHLSQRKGRPPAELYWFLVGSDQILCESHVWVTYGNRENGGAQFAAAAAAAGLAVEERRLEEFVPAELLQSRAASALRRVKVFHLQHAGYLIEQFDYFSTLVADYEYAERLCFNRTRRRNRVLVSQERAGRVHGDFTAECDNFQEPG</sequence>
<dbReference type="PROSITE" id="PS51007">
    <property type="entry name" value="CYTC"/>
    <property type="match status" value="1"/>
</dbReference>
<evidence type="ECO:0000256" key="8">
    <source>
        <dbReference type="ARBA" id="ARBA00023004"/>
    </source>
</evidence>
<dbReference type="PANTHER" id="PTHR34688">
    <property type="entry name" value="CYTOCHROME C6, CHLOROPLASTIC"/>
    <property type="match status" value="1"/>
</dbReference>
<dbReference type="Proteomes" id="UP001642484">
    <property type="component" value="Unassembled WGS sequence"/>
</dbReference>
<dbReference type="Gene3D" id="3.40.50.150">
    <property type="entry name" value="Vaccinia Virus protein VP39"/>
    <property type="match status" value="1"/>
</dbReference>
<keyword evidence="7" id="KW-0249">Electron transport</keyword>
<evidence type="ECO:0000256" key="9">
    <source>
        <dbReference type="ARBA" id="ARBA00023078"/>
    </source>
</evidence>
<evidence type="ECO:0000256" key="1">
    <source>
        <dbReference type="ARBA" id="ARBA00002347"/>
    </source>
</evidence>
<comment type="subcellular location">
    <subcellularLocation>
        <location evidence="2">Plastid</location>
        <location evidence="2">Chloroplast thylakoid lumen</location>
    </subcellularLocation>
</comment>
<evidence type="ECO:0000256" key="13">
    <source>
        <dbReference type="PROSITE-ProRule" id="PRU00433"/>
    </source>
</evidence>
<evidence type="ECO:0000256" key="3">
    <source>
        <dbReference type="ARBA" id="ARBA00009650"/>
    </source>
</evidence>
<evidence type="ECO:0000313" key="16">
    <source>
        <dbReference type="Proteomes" id="UP001642484"/>
    </source>
</evidence>
<keyword evidence="16" id="KW-1185">Reference proteome</keyword>
<keyword evidence="9" id="KW-0793">Thylakoid</keyword>
<evidence type="ECO:0000256" key="11">
    <source>
        <dbReference type="ARBA" id="ARBA00031247"/>
    </source>
</evidence>
<dbReference type="SUPFAM" id="SSF53335">
    <property type="entry name" value="S-adenosyl-L-methionine-dependent methyltransferases"/>
    <property type="match status" value="1"/>
</dbReference>
<organism evidence="15 16">
    <name type="scientific">Durusdinium trenchii</name>
    <dbReference type="NCBI Taxonomy" id="1381693"/>
    <lineage>
        <taxon>Eukaryota</taxon>
        <taxon>Sar</taxon>
        <taxon>Alveolata</taxon>
        <taxon>Dinophyceae</taxon>
        <taxon>Suessiales</taxon>
        <taxon>Symbiodiniaceae</taxon>
        <taxon>Durusdinium</taxon>
    </lineage>
</organism>
<feature type="domain" description="Cytochrome c" evidence="14">
    <location>
        <begin position="78"/>
        <end position="158"/>
    </location>
</feature>
<reference evidence="15 16" key="1">
    <citation type="submission" date="2024-02" db="EMBL/GenBank/DDBJ databases">
        <authorList>
            <person name="Chen Y."/>
            <person name="Shah S."/>
            <person name="Dougan E. K."/>
            <person name="Thang M."/>
            <person name="Chan C."/>
        </authorList>
    </citation>
    <scope>NUCLEOTIDE SEQUENCE [LARGE SCALE GENOMIC DNA]</scope>
</reference>
<accession>A0ABP0Q9A4</accession>
<keyword evidence="5 13" id="KW-0349">Heme</keyword>
<evidence type="ECO:0000259" key="14">
    <source>
        <dbReference type="PROSITE" id="PS51007"/>
    </source>
</evidence>
<dbReference type="EMBL" id="CAXAMN010024239">
    <property type="protein sequence ID" value="CAK9084824.1"/>
    <property type="molecule type" value="Genomic_DNA"/>
</dbReference>
<evidence type="ECO:0000313" key="15">
    <source>
        <dbReference type="EMBL" id="CAK9084824.1"/>
    </source>
</evidence>
<dbReference type="PRINTS" id="PR00605">
    <property type="entry name" value="CYTCHROMECIC"/>
</dbReference>
<comment type="function">
    <text evidence="1">Functions as an electron carrier between membrane-bound cytochrome b6-f and photosystem I in oxygenic photosynthesis.</text>
</comment>
<dbReference type="SUPFAM" id="SSF46626">
    <property type="entry name" value="Cytochrome c"/>
    <property type="match status" value="1"/>
</dbReference>
<dbReference type="InterPro" id="IPR036909">
    <property type="entry name" value="Cyt_c-like_dom_sf"/>
</dbReference>
<dbReference type="CDD" id="cd02440">
    <property type="entry name" value="AdoMet_MTases"/>
    <property type="match status" value="1"/>
</dbReference>
<dbReference type="InterPro" id="IPR019410">
    <property type="entry name" value="Methyltransf_16"/>
</dbReference>
<dbReference type="Pfam" id="PF13442">
    <property type="entry name" value="Cytochrome_CBB3"/>
    <property type="match status" value="1"/>
</dbReference>
<dbReference type="Gene3D" id="1.10.760.10">
    <property type="entry name" value="Cytochrome c-like domain"/>
    <property type="match status" value="1"/>
</dbReference>
<evidence type="ECO:0000256" key="4">
    <source>
        <dbReference type="ARBA" id="ARBA00022448"/>
    </source>
</evidence>
<proteinExistence type="inferred from homology"/>
<dbReference type="InterPro" id="IPR023655">
    <property type="entry name" value="Cyt_C6"/>
</dbReference>
<keyword evidence="8 13" id="KW-0408">Iron</keyword>
<dbReference type="PROSITE" id="PS51257">
    <property type="entry name" value="PROKAR_LIPOPROTEIN"/>
    <property type="match status" value="1"/>
</dbReference>
<comment type="similarity">
    <text evidence="3">Belongs to the cytochrome c family. PetJ subfamily.</text>
</comment>
<evidence type="ECO:0000256" key="2">
    <source>
        <dbReference type="ARBA" id="ARBA00004456"/>
    </source>
</evidence>
<name>A0ABP0Q9A4_9DINO</name>
<evidence type="ECO:0000256" key="10">
    <source>
        <dbReference type="ARBA" id="ARBA00030448"/>
    </source>
</evidence>
<comment type="caution">
    <text evidence="15">The sequence shown here is derived from an EMBL/GenBank/DDBJ whole genome shotgun (WGS) entry which is preliminary data.</text>
</comment>